<evidence type="ECO:0000313" key="3">
    <source>
        <dbReference type="Proteomes" id="UP000294489"/>
    </source>
</evidence>
<organism evidence="2 3">
    <name type="scientific">Modicisalibacter xianhensis</name>
    <dbReference type="NCBI Taxonomy" id="442341"/>
    <lineage>
        <taxon>Bacteria</taxon>
        <taxon>Pseudomonadati</taxon>
        <taxon>Pseudomonadota</taxon>
        <taxon>Gammaproteobacteria</taxon>
        <taxon>Oceanospirillales</taxon>
        <taxon>Halomonadaceae</taxon>
        <taxon>Modicisalibacter</taxon>
    </lineage>
</organism>
<gene>
    <name evidence="2" type="ORF">DFO67_12618</name>
</gene>
<reference evidence="2 3" key="1">
    <citation type="submission" date="2019-03" db="EMBL/GenBank/DDBJ databases">
        <title>Freshwater and sediment microbial communities from various areas in North America, analyzing microbe dynamics in response to fracking.</title>
        <authorList>
            <person name="Lamendella R."/>
        </authorList>
    </citation>
    <scope>NUCLEOTIDE SEQUENCE [LARGE SCALE GENOMIC DNA]</scope>
    <source>
        <strain evidence="2 3">6_TX</strain>
    </source>
</reference>
<feature type="domain" description="YagK/YfjJ C-terminal" evidence="1">
    <location>
        <begin position="54"/>
        <end position="228"/>
    </location>
</feature>
<evidence type="ECO:0000313" key="2">
    <source>
        <dbReference type="EMBL" id="TDX22948.1"/>
    </source>
</evidence>
<dbReference type="EMBL" id="SOEC01000026">
    <property type="protein sequence ID" value="TDX22948.1"/>
    <property type="molecule type" value="Genomic_DNA"/>
</dbReference>
<dbReference type="Pfam" id="PF11726">
    <property type="entry name" value="YagK_YfjJ_C"/>
    <property type="match status" value="1"/>
</dbReference>
<name>A0A4R8FGI8_9GAMM</name>
<proteinExistence type="predicted"/>
<accession>A0A4R8FGI8</accession>
<sequence length="230" mass="27528">MFEQFPLRHPLNSKLRRFYDSIYRGYSVNQHPKGPLIENWLERALLTLQASTLHYRETFAFRIDLHFPDGMPRLPMHDDNLVLSSFFRFLRYELQIANTKYPTQLRYIWAREQANSDKPHYHLMLLLNKDAFDSIGRFAPDQNGKYLRQNLYHRMMRSWLKAMGFDADDPRFHQLVNVSINSITKEPWSRILHRDDWCAMDEAMYMASYLCKEYSKPIGQNVHVFDSSRG</sequence>
<protein>
    <submittedName>
        <fullName evidence="2">Uncharacterized protein DUF3296</fullName>
    </submittedName>
</protein>
<dbReference type="Proteomes" id="UP000294489">
    <property type="component" value="Unassembled WGS sequence"/>
</dbReference>
<comment type="caution">
    <text evidence="2">The sequence shown here is derived from an EMBL/GenBank/DDBJ whole genome shotgun (WGS) entry which is preliminary data.</text>
</comment>
<dbReference type="AlphaFoldDB" id="A0A4R8FGI8"/>
<evidence type="ECO:0000259" key="1">
    <source>
        <dbReference type="Pfam" id="PF11726"/>
    </source>
</evidence>
<dbReference type="InterPro" id="IPR057271">
    <property type="entry name" value="YagK_YfjJ_C"/>
</dbReference>